<sequence>MKTKQIYLKIGLMKWMMEILYFCIDNALRNKVRNALNIRGICGMKNKLNPVDLEKEYDDFESFEREMLEKQCLAEDFLGKRTIFCTGKRSICISKNISDSVFSVCLPRYEVRNFHGDVIHSCTDISYSTKLSNFGFYLCRFALTATGDLCITAANNSVAIEILKNRFGVTESHKNVVGSVKPLAVKLKHLHDQLNLHVRPLVPLGRNCLRCNN</sequence>
<comment type="caution">
    <text evidence="1">The sequence shown here is derived from an EMBL/GenBank/DDBJ whole genome shotgun (WGS) entry which is preliminary data.</text>
</comment>
<evidence type="ECO:0000313" key="2">
    <source>
        <dbReference type="Proteomes" id="UP000055048"/>
    </source>
</evidence>
<dbReference type="Proteomes" id="UP000055048">
    <property type="component" value="Unassembled WGS sequence"/>
</dbReference>
<dbReference type="STRING" id="144512.A0A0V0UAZ6"/>
<keyword evidence="2" id="KW-1185">Reference proteome</keyword>
<name>A0A0V0UAZ6_9BILA</name>
<reference evidence="1 2" key="1">
    <citation type="submission" date="2015-01" db="EMBL/GenBank/DDBJ databases">
        <title>Evolution of Trichinella species and genotypes.</title>
        <authorList>
            <person name="Korhonen P.K."/>
            <person name="Edoardo P."/>
            <person name="Giuseppe L.R."/>
            <person name="Gasser R.B."/>
        </authorList>
    </citation>
    <scope>NUCLEOTIDE SEQUENCE [LARGE SCALE GENOMIC DNA]</scope>
    <source>
        <strain evidence="1">ISS417</strain>
    </source>
</reference>
<evidence type="ECO:0000313" key="1">
    <source>
        <dbReference type="EMBL" id="KRX48399.1"/>
    </source>
</evidence>
<feature type="non-terminal residue" evidence="1">
    <location>
        <position position="213"/>
    </location>
</feature>
<proteinExistence type="predicted"/>
<dbReference type="AlphaFoldDB" id="A0A0V0UAZ6"/>
<organism evidence="1 2">
    <name type="scientific">Trichinella murrelli</name>
    <dbReference type="NCBI Taxonomy" id="144512"/>
    <lineage>
        <taxon>Eukaryota</taxon>
        <taxon>Metazoa</taxon>
        <taxon>Ecdysozoa</taxon>
        <taxon>Nematoda</taxon>
        <taxon>Enoplea</taxon>
        <taxon>Dorylaimia</taxon>
        <taxon>Trichinellida</taxon>
        <taxon>Trichinellidae</taxon>
        <taxon>Trichinella</taxon>
    </lineage>
</organism>
<gene>
    <name evidence="1" type="ORF">T05_10199</name>
</gene>
<protein>
    <submittedName>
        <fullName evidence="1">Uncharacterized protein</fullName>
    </submittedName>
</protein>
<accession>A0A0V0UAZ6</accession>
<dbReference type="EMBL" id="JYDJ01000029">
    <property type="protein sequence ID" value="KRX48399.1"/>
    <property type="molecule type" value="Genomic_DNA"/>
</dbReference>